<dbReference type="InterPro" id="IPR002797">
    <property type="entry name" value="Polysacc_synth"/>
</dbReference>
<evidence type="ECO:0000256" key="5">
    <source>
        <dbReference type="SAM" id="Phobius"/>
    </source>
</evidence>
<dbReference type="InterPro" id="IPR052556">
    <property type="entry name" value="PolySynth_Transporter"/>
</dbReference>
<keyword evidence="2 5" id="KW-0812">Transmembrane</keyword>
<evidence type="ECO:0000256" key="1">
    <source>
        <dbReference type="ARBA" id="ARBA00004141"/>
    </source>
</evidence>
<dbReference type="PATRIC" id="fig|1166016.3.peg.3064"/>
<organism evidence="6 7">
    <name type="scientific">Pectobacterium parmentieri</name>
    <dbReference type="NCBI Taxonomy" id="1905730"/>
    <lineage>
        <taxon>Bacteria</taxon>
        <taxon>Pseudomonadati</taxon>
        <taxon>Pseudomonadota</taxon>
        <taxon>Gammaproteobacteria</taxon>
        <taxon>Enterobacterales</taxon>
        <taxon>Pectobacteriaceae</taxon>
        <taxon>Pectobacterium</taxon>
    </lineage>
</organism>
<dbReference type="Pfam" id="PF01943">
    <property type="entry name" value="Polysacc_synt"/>
    <property type="match status" value="1"/>
</dbReference>
<dbReference type="AlphaFoldDB" id="A0A0H3I6B9"/>
<feature type="transmembrane region" description="Helical" evidence="5">
    <location>
        <begin position="375"/>
        <end position="398"/>
    </location>
</feature>
<feature type="transmembrane region" description="Helical" evidence="5">
    <location>
        <begin position="349"/>
        <end position="369"/>
    </location>
</feature>
<accession>A0A0H3I6B9</accession>
<sequence length="406" mass="46657">MRIFKDSILYLIGELFSKSIPFLLLPYLTRRLGIDGFGEMSYYQTILAIFTIIIGLSQEGAVSRYFYFYGKRSINLIVTTGYVYTICMAFLMLCFCWVVNSSILAILVVTSTFQSLFSTQLSVRQCQKLAKQYITLQFISAVLSGGGTWCLLTITTQQLVEKRFIALLISNLLCVILAYYLYSRQHNVKFCFSVKKYKCAFFYFFGFGFPLILHQVSGFLKGQLDRLLIYHQFSAADLGIYSAAFQIASILSILLLAINKACVPYFYEGLKKGQLNAKKVVSLVIYSLPLIPIPALIAFFLPEKWMVWFLGSEYLGVKYYIFLFLFGIAITIPYFILVNYFFYYGKTKIITFSSILSCIVYCFLLYLMSQIEISYIPYALIISNIFMVLLLLIIMFLVKEETNGRD</sequence>
<feature type="transmembrane region" description="Helical" evidence="5">
    <location>
        <begin position="240"/>
        <end position="259"/>
    </location>
</feature>
<feature type="transmembrane region" description="Helical" evidence="5">
    <location>
        <begin position="321"/>
        <end position="342"/>
    </location>
</feature>
<feature type="transmembrane region" description="Helical" evidence="5">
    <location>
        <begin position="104"/>
        <end position="121"/>
    </location>
</feature>
<gene>
    <name evidence="6" type="ordered locus">W5S_3014</name>
</gene>
<feature type="transmembrane region" description="Helical" evidence="5">
    <location>
        <begin position="164"/>
        <end position="182"/>
    </location>
</feature>
<keyword evidence="4 5" id="KW-0472">Membrane</keyword>
<dbReference type="PANTHER" id="PTHR43424:SF1">
    <property type="entry name" value="LOCUS PUTATIVE PROTEIN 1-RELATED"/>
    <property type="match status" value="1"/>
</dbReference>
<dbReference type="PANTHER" id="PTHR43424">
    <property type="entry name" value="LOCUS PUTATIVE PROTEIN 1-RELATED"/>
    <property type="match status" value="1"/>
</dbReference>
<protein>
    <submittedName>
        <fullName evidence="6">Polysaccharide biosynthesis protein CpsL</fullName>
    </submittedName>
</protein>
<dbReference type="OMA" id="ETAFFRF"/>
<feature type="transmembrane region" description="Helical" evidence="5">
    <location>
        <begin position="41"/>
        <end position="62"/>
    </location>
</feature>
<feature type="transmembrane region" description="Helical" evidence="5">
    <location>
        <begin position="280"/>
        <end position="301"/>
    </location>
</feature>
<dbReference type="GO" id="GO:0016020">
    <property type="term" value="C:membrane"/>
    <property type="evidence" value="ECO:0007669"/>
    <property type="project" value="UniProtKB-SubCell"/>
</dbReference>
<proteinExistence type="predicted"/>
<dbReference type="HOGENOM" id="CLU_022017_7_0_6"/>
<name>A0A0H3I6B9_PECPM</name>
<feature type="transmembrane region" description="Helical" evidence="5">
    <location>
        <begin position="74"/>
        <end position="98"/>
    </location>
</feature>
<reference evidence="6 7" key="1">
    <citation type="journal article" date="2012" name="J. Bacteriol.">
        <title>Genome sequence of Pectobacterium sp. strain SCC3193.</title>
        <authorList>
            <person name="Koskinen J.P."/>
            <person name="Laine P."/>
            <person name="Niemi O."/>
            <person name="Nykyri J."/>
            <person name="Harjunpaa H."/>
            <person name="Auvinen P."/>
            <person name="Paulin L."/>
            <person name="Pirhonen M."/>
            <person name="Palva T."/>
            <person name="Holm L."/>
        </authorList>
    </citation>
    <scope>NUCLEOTIDE SEQUENCE [LARGE SCALE GENOMIC DNA]</scope>
    <source>
        <strain evidence="6 7">SCC3193</strain>
    </source>
</reference>
<dbReference type="KEGG" id="pec:W5S_3014"/>
<evidence type="ECO:0000256" key="3">
    <source>
        <dbReference type="ARBA" id="ARBA00022989"/>
    </source>
</evidence>
<dbReference type="STRING" id="1905730.W5S_3014"/>
<dbReference type="eggNOG" id="COG2244">
    <property type="taxonomic scope" value="Bacteria"/>
</dbReference>
<evidence type="ECO:0000256" key="4">
    <source>
        <dbReference type="ARBA" id="ARBA00023136"/>
    </source>
</evidence>
<dbReference type="RefSeq" id="WP_014700631.1">
    <property type="nucleotide sequence ID" value="NC_017845.1"/>
</dbReference>
<evidence type="ECO:0000313" key="6">
    <source>
        <dbReference type="EMBL" id="AFI91097.1"/>
    </source>
</evidence>
<evidence type="ECO:0000256" key="2">
    <source>
        <dbReference type="ARBA" id="ARBA00022692"/>
    </source>
</evidence>
<dbReference type="Proteomes" id="UP000008044">
    <property type="component" value="Chromosome"/>
</dbReference>
<feature type="transmembrane region" description="Helical" evidence="5">
    <location>
        <begin position="202"/>
        <end position="220"/>
    </location>
</feature>
<feature type="transmembrane region" description="Helical" evidence="5">
    <location>
        <begin position="133"/>
        <end position="152"/>
    </location>
</feature>
<feature type="transmembrane region" description="Helical" evidence="5">
    <location>
        <begin position="7"/>
        <end position="29"/>
    </location>
</feature>
<dbReference type="EMBL" id="CP003415">
    <property type="protein sequence ID" value="AFI91097.1"/>
    <property type="molecule type" value="Genomic_DNA"/>
</dbReference>
<evidence type="ECO:0000313" key="7">
    <source>
        <dbReference type="Proteomes" id="UP000008044"/>
    </source>
</evidence>
<comment type="subcellular location">
    <subcellularLocation>
        <location evidence="1">Membrane</location>
        <topology evidence="1">Multi-pass membrane protein</topology>
    </subcellularLocation>
</comment>
<keyword evidence="3 5" id="KW-1133">Transmembrane helix</keyword>